<accession>A0ABX3TVJ4</accession>
<dbReference type="Proteomes" id="UP000192722">
    <property type="component" value="Unassembled WGS sequence"/>
</dbReference>
<dbReference type="EMBL" id="MRWD01000067">
    <property type="protein sequence ID" value="ORJ19226.1"/>
    <property type="molecule type" value="Genomic_DNA"/>
</dbReference>
<dbReference type="NCBIfam" id="TIGR02742">
    <property type="entry name" value="TrbC_Ftype"/>
    <property type="match status" value="1"/>
</dbReference>
<name>A0ABX3TVJ4_9GAMM</name>
<dbReference type="RefSeq" id="WP_084984264.1">
    <property type="nucleotide sequence ID" value="NZ_CBCSCF010000021.1"/>
</dbReference>
<sequence>MKLKIITSILLLSFSTVSFADISKSDYNFMKKEQDDLNEFKSSLSDKTFSLPTSQREQVNGLINQIQERQNKSQANTEEKKPTNLYFVSFSIPDDGILIMLKDANHYHLAPTIRGLIDNDFRKTAVKMFDLSKEDKTIGVQIDPTLFLKYDIKAVPVLVISCGSHYDKIYGSLPIKDALTRIAKDGDCKDEASKLLRGDGQ</sequence>
<gene>
    <name evidence="2" type="ORF">BS639_21185</name>
</gene>
<organism evidence="2 3">
    <name type="scientific">Rouxiella silvae</name>
    <dbReference type="NCBI Taxonomy" id="1646373"/>
    <lineage>
        <taxon>Bacteria</taxon>
        <taxon>Pseudomonadati</taxon>
        <taxon>Pseudomonadota</taxon>
        <taxon>Gammaproteobacteria</taxon>
        <taxon>Enterobacterales</taxon>
        <taxon>Yersiniaceae</taxon>
        <taxon>Rouxiella</taxon>
    </lineage>
</organism>
<evidence type="ECO:0000256" key="1">
    <source>
        <dbReference type="SAM" id="SignalP"/>
    </source>
</evidence>
<dbReference type="InterPro" id="IPR019106">
    <property type="entry name" value="T4SS_TrbC"/>
</dbReference>
<dbReference type="Pfam" id="PF09673">
    <property type="entry name" value="TrbC_Ftype"/>
    <property type="match status" value="1"/>
</dbReference>
<feature type="chain" id="PRO_5045854725" evidence="1">
    <location>
        <begin position="21"/>
        <end position="201"/>
    </location>
</feature>
<comment type="caution">
    <text evidence="2">The sequence shown here is derived from an EMBL/GenBank/DDBJ whole genome shotgun (WGS) entry which is preliminary data.</text>
</comment>
<evidence type="ECO:0000313" key="3">
    <source>
        <dbReference type="Proteomes" id="UP000192722"/>
    </source>
</evidence>
<keyword evidence="3" id="KW-1185">Reference proteome</keyword>
<proteinExistence type="predicted"/>
<reference evidence="2 3" key="1">
    <citation type="journal article" date="2017" name="Int. J. Syst. Evol. Microbiol.">
        <title>Rouxiella badensis sp. nov. and Rouxiella silvae sp. nov. isolated from peat bog soil in Germany and emendation of the genus description.</title>
        <authorList>
            <person name="Le Fleche-Mateos A."/>
            <person name="Kugler J.H."/>
            <person name="Hansen S.H."/>
            <person name="Syldatk C."/>
            <person name="Hausmann R."/>
            <person name="Lomprez F."/>
            <person name="Vandenbogaert M."/>
            <person name="Manuguerra J.C."/>
            <person name="Grimont P.A."/>
        </authorList>
    </citation>
    <scope>NUCLEOTIDE SEQUENCE [LARGE SCALE GENOMIC DNA]</scope>
    <source>
        <strain evidence="2 3">213</strain>
    </source>
</reference>
<evidence type="ECO:0000313" key="2">
    <source>
        <dbReference type="EMBL" id="ORJ19226.1"/>
    </source>
</evidence>
<keyword evidence="1" id="KW-0732">Signal</keyword>
<feature type="signal peptide" evidence="1">
    <location>
        <begin position="1"/>
        <end position="20"/>
    </location>
</feature>
<protein>
    <submittedName>
        <fullName evidence="2">Type-F conjugative transfer system pilin assembly protein TrbC</fullName>
    </submittedName>
</protein>
<dbReference type="InterPro" id="IPR014113">
    <property type="entry name" value="T4SS_TrbC_subgr"/>
</dbReference>